<evidence type="ECO:0000313" key="1">
    <source>
        <dbReference type="EMBL" id="KZP00197.1"/>
    </source>
</evidence>
<reference evidence="1 2" key="1">
    <citation type="journal article" date="2016" name="Mol. Biol. Evol.">
        <title>Comparative Genomics of Early-Diverging Mushroom-Forming Fungi Provides Insights into the Origins of Lignocellulose Decay Capabilities.</title>
        <authorList>
            <person name="Nagy L.G."/>
            <person name="Riley R."/>
            <person name="Tritt A."/>
            <person name="Adam C."/>
            <person name="Daum C."/>
            <person name="Floudas D."/>
            <person name="Sun H."/>
            <person name="Yadav J.S."/>
            <person name="Pangilinan J."/>
            <person name="Larsson K.H."/>
            <person name="Matsuura K."/>
            <person name="Barry K."/>
            <person name="Labutti K."/>
            <person name="Kuo R."/>
            <person name="Ohm R.A."/>
            <person name="Bhattacharya S.S."/>
            <person name="Shirouzu T."/>
            <person name="Yoshinaga Y."/>
            <person name="Martin F.M."/>
            <person name="Grigoriev I.V."/>
            <person name="Hibbett D.S."/>
        </authorList>
    </citation>
    <scope>NUCLEOTIDE SEQUENCE [LARGE SCALE GENOMIC DNA]</scope>
    <source>
        <strain evidence="1 2">TUFC12733</strain>
    </source>
</reference>
<accession>A0A167QSP9</accession>
<dbReference type="Proteomes" id="UP000076738">
    <property type="component" value="Unassembled WGS sequence"/>
</dbReference>
<gene>
    <name evidence="1" type="ORF">CALVIDRAFT_324518</name>
</gene>
<evidence type="ECO:0000313" key="2">
    <source>
        <dbReference type="Proteomes" id="UP000076738"/>
    </source>
</evidence>
<name>A0A167QSP9_CALVF</name>
<organism evidence="1 2">
    <name type="scientific">Calocera viscosa (strain TUFC12733)</name>
    <dbReference type="NCBI Taxonomy" id="1330018"/>
    <lineage>
        <taxon>Eukaryota</taxon>
        <taxon>Fungi</taxon>
        <taxon>Dikarya</taxon>
        <taxon>Basidiomycota</taxon>
        <taxon>Agaricomycotina</taxon>
        <taxon>Dacrymycetes</taxon>
        <taxon>Dacrymycetales</taxon>
        <taxon>Dacrymycetaceae</taxon>
        <taxon>Calocera</taxon>
    </lineage>
</organism>
<protein>
    <submittedName>
        <fullName evidence="1">Uncharacterized protein</fullName>
    </submittedName>
</protein>
<keyword evidence="2" id="KW-1185">Reference proteome</keyword>
<proteinExistence type="predicted"/>
<dbReference type="EMBL" id="KV417270">
    <property type="protein sequence ID" value="KZP00197.1"/>
    <property type="molecule type" value="Genomic_DNA"/>
</dbReference>
<dbReference type="AlphaFoldDB" id="A0A167QSP9"/>
<sequence>MRGKAHIPGLRSSPNLLSRLSAQVFSEPFPTLSLIVLIPAFILFSLDFPAHDLHIAFSRLSLVSDHSFAPLSSGPRYRTRSALHISGIDDLFMTAWSQLFTPTSQQYIRIPDFLRLCVPVSFSSHKHGF</sequence>